<sequence length="171" mass="18517">MVRQRIADVIDRISVGTLVSNPLSVGFVLVSLTVIFATSRFPDDSLFGPSLFPIVTSVGIIVFAVADMLNGSETELEVSDVDVRPPAVVFGLLVAYIVSMPILGFWVGSMLFLAVLLYYSEIRSPPLLLALSLGVPTLLFYIFGRVFLVRLPEAIVPVSRLLPQVPLVVGL</sequence>
<keyword evidence="1" id="KW-0812">Transmembrane</keyword>
<protein>
    <submittedName>
        <fullName evidence="3">Tripartite tricarboxylate transporter TctB family protein</fullName>
    </submittedName>
</protein>
<dbReference type="AlphaFoldDB" id="A0ABD5T1Q7"/>
<gene>
    <name evidence="3" type="ORF">ACFQDD_06605</name>
</gene>
<feature type="domain" description="DUF1468" evidence="2">
    <location>
        <begin position="26"/>
        <end position="152"/>
    </location>
</feature>
<comment type="caution">
    <text evidence="3">The sequence shown here is derived from an EMBL/GenBank/DDBJ whole genome shotgun (WGS) entry which is preliminary data.</text>
</comment>
<dbReference type="Proteomes" id="UP001596274">
    <property type="component" value="Unassembled WGS sequence"/>
</dbReference>
<proteinExistence type="predicted"/>
<feature type="transmembrane region" description="Helical" evidence="1">
    <location>
        <begin position="86"/>
        <end position="119"/>
    </location>
</feature>
<evidence type="ECO:0000313" key="3">
    <source>
        <dbReference type="EMBL" id="MFC6771189.1"/>
    </source>
</evidence>
<feature type="transmembrane region" description="Helical" evidence="1">
    <location>
        <begin position="20"/>
        <end position="39"/>
    </location>
</feature>
<dbReference type="InterPro" id="IPR009936">
    <property type="entry name" value="DUF1468"/>
</dbReference>
<keyword evidence="1" id="KW-0472">Membrane</keyword>
<name>A0ABD5T1Q7_9EURY</name>
<organism evidence="3 4">
    <name type="scientific">Halorubrum pallidum</name>
    <dbReference type="NCBI Taxonomy" id="1526114"/>
    <lineage>
        <taxon>Archaea</taxon>
        <taxon>Methanobacteriati</taxon>
        <taxon>Methanobacteriota</taxon>
        <taxon>Stenosarchaea group</taxon>
        <taxon>Halobacteria</taxon>
        <taxon>Halobacteriales</taxon>
        <taxon>Haloferacaceae</taxon>
        <taxon>Halorubrum</taxon>
    </lineage>
</organism>
<keyword evidence="4" id="KW-1185">Reference proteome</keyword>
<reference evidence="3 4" key="1">
    <citation type="journal article" date="2019" name="Int. J. Syst. Evol. Microbiol.">
        <title>The Global Catalogue of Microorganisms (GCM) 10K type strain sequencing project: providing services to taxonomists for standard genome sequencing and annotation.</title>
        <authorList>
            <consortium name="The Broad Institute Genomics Platform"/>
            <consortium name="The Broad Institute Genome Sequencing Center for Infectious Disease"/>
            <person name="Wu L."/>
            <person name="Ma J."/>
        </authorList>
    </citation>
    <scope>NUCLEOTIDE SEQUENCE [LARGE SCALE GENOMIC DNA]</scope>
    <source>
        <strain evidence="3 4">PJ61</strain>
    </source>
</reference>
<dbReference type="EMBL" id="JBHSWT010000296">
    <property type="protein sequence ID" value="MFC6771189.1"/>
    <property type="molecule type" value="Genomic_DNA"/>
</dbReference>
<dbReference type="Pfam" id="PF07331">
    <property type="entry name" value="TctB"/>
    <property type="match status" value="1"/>
</dbReference>
<evidence type="ECO:0000313" key="4">
    <source>
        <dbReference type="Proteomes" id="UP001596274"/>
    </source>
</evidence>
<evidence type="ECO:0000259" key="2">
    <source>
        <dbReference type="Pfam" id="PF07331"/>
    </source>
</evidence>
<keyword evidence="1" id="KW-1133">Transmembrane helix</keyword>
<feature type="transmembrane region" description="Helical" evidence="1">
    <location>
        <begin position="46"/>
        <end position="66"/>
    </location>
</feature>
<accession>A0ABD5T1Q7</accession>
<feature type="transmembrane region" description="Helical" evidence="1">
    <location>
        <begin position="126"/>
        <end position="148"/>
    </location>
</feature>
<evidence type="ECO:0000256" key="1">
    <source>
        <dbReference type="SAM" id="Phobius"/>
    </source>
</evidence>